<accession>A0A3T0D8U6</accession>
<evidence type="ECO:0000313" key="3">
    <source>
        <dbReference type="Proteomes" id="UP000282930"/>
    </source>
</evidence>
<sequence length="376" mass="44034">MGTFWLFLICSILFALNFFVTKRYGLKNVEYEIYFEEEKSSEGQEIHIVERIYNGKILPLPWVKSEFEISSSFFMENSKNYVVGDKLRYISIFFLLPYQQIVRRHKFVATKRGFYKLDKIYLVTGDLFGLATADRCYYVNDTLTIYPAFLDLQKHLMPRSSLSGETIVKRHYYEDIFHFAGIREYQSYDAFNRINWNATAKYNTLMVNKYEYTSSGDAIILLNVQSSEYERKEVFNKNIIEFGIKIAASLANECLKASTPVGFACNSLDEETGQPLEILLPSQDANQLLKVCEALAHIKIQVNQYFEVLLYDVLRSYNFRELFIITCFVNKEMEECIRLYSSLGIKFTLIMLEHDPRVFDLESENVRVFLAKEIVK</sequence>
<feature type="domain" description="DUF58" evidence="1">
    <location>
        <begin position="182"/>
        <end position="272"/>
    </location>
</feature>
<name>A0A3T0D8U6_9FIRM</name>
<dbReference type="InterPro" id="IPR002881">
    <property type="entry name" value="DUF58"/>
</dbReference>
<gene>
    <name evidence="2" type="ORF">ELD05_11595</name>
</gene>
<dbReference type="RefSeq" id="WP_127352555.1">
    <property type="nucleotide sequence ID" value="NZ_CP034791.1"/>
</dbReference>
<organism evidence="2 3">
    <name type="scientific">Caldicellulosiruptor changbaiensis</name>
    <dbReference type="NCBI Taxonomy" id="1222016"/>
    <lineage>
        <taxon>Bacteria</taxon>
        <taxon>Bacillati</taxon>
        <taxon>Bacillota</taxon>
        <taxon>Bacillota incertae sedis</taxon>
        <taxon>Caldicellulosiruptorales</taxon>
        <taxon>Caldicellulosiruptoraceae</taxon>
        <taxon>Caldicellulosiruptor</taxon>
    </lineage>
</organism>
<evidence type="ECO:0000259" key="1">
    <source>
        <dbReference type="Pfam" id="PF01882"/>
    </source>
</evidence>
<dbReference type="AlphaFoldDB" id="A0A3T0D8U6"/>
<protein>
    <submittedName>
        <fullName evidence="2">DUF58 domain-containing protein</fullName>
    </submittedName>
</protein>
<keyword evidence="3" id="KW-1185">Reference proteome</keyword>
<dbReference type="EMBL" id="CP034791">
    <property type="protein sequence ID" value="AZT91222.1"/>
    <property type="molecule type" value="Genomic_DNA"/>
</dbReference>
<reference evidence="2 3" key="1">
    <citation type="submission" date="2018-12" db="EMBL/GenBank/DDBJ databases">
        <title>Genome sequence from the cellulolytic species, Caldicellulosiruptor changbaiensis.</title>
        <authorList>
            <person name="Blumer-Schuette S.E."/>
            <person name="Mendoza C."/>
        </authorList>
    </citation>
    <scope>NUCLEOTIDE SEQUENCE [LARGE SCALE GENOMIC DNA]</scope>
    <source>
        <strain evidence="2 3">CBS-Z</strain>
    </source>
</reference>
<dbReference type="PANTHER" id="PTHR34351">
    <property type="entry name" value="SLR1927 PROTEIN-RELATED"/>
    <property type="match status" value="1"/>
</dbReference>
<dbReference type="Pfam" id="PF01882">
    <property type="entry name" value="DUF58"/>
    <property type="match status" value="1"/>
</dbReference>
<evidence type="ECO:0000313" key="2">
    <source>
        <dbReference type="EMBL" id="AZT91222.1"/>
    </source>
</evidence>
<dbReference type="Proteomes" id="UP000282930">
    <property type="component" value="Chromosome"/>
</dbReference>
<dbReference type="PANTHER" id="PTHR34351:SF2">
    <property type="entry name" value="DUF58 DOMAIN-CONTAINING PROTEIN"/>
    <property type="match status" value="1"/>
</dbReference>
<proteinExistence type="predicted"/>
<dbReference type="KEGG" id="ccha:ELD05_11595"/>